<feature type="domain" description="MmeI-like C-terminal" evidence="8">
    <location>
        <begin position="812"/>
        <end position="889"/>
    </location>
</feature>
<dbReference type="EMBL" id="CYSR01000021">
    <property type="protein sequence ID" value="CUH99798.1"/>
    <property type="molecule type" value="Genomic_DNA"/>
</dbReference>
<dbReference type="Proteomes" id="UP000051326">
    <property type="component" value="Unassembled WGS sequence"/>
</dbReference>
<evidence type="ECO:0000313" key="11">
    <source>
        <dbReference type="Proteomes" id="UP000051326"/>
    </source>
</evidence>
<dbReference type="Pfam" id="PF20464">
    <property type="entry name" value="MmeI_N"/>
    <property type="match status" value="1"/>
</dbReference>
<dbReference type="STRING" id="1396826.PHA8399_01924"/>
<dbReference type="GO" id="GO:0032259">
    <property type="term" value="P:methylation"/>
    <property type="evidence" value="ECO:0007669"/>
    <property type="project" value="UniProtKB-KW"/>
</dbReference>
<keyword evidence="3 10" id="KW-0808">Transferase</keyword>
<name>A0A0P1H9B7_9RHOB</name>
<dbReference type="InterPro" id="IPR029063">
    <property type="entry name" value="SAM-dependent_MTases_sf"/>
</dbReference>
<evidence type="ECO:0000256" key="3">
    <source>
        <dbReference type="ARBA" id="ARBA00022679"/>
    </source>
</evidence>
<evidence type="ECO:0000259" key="6">
    <source>
        <dbReference type="Pfam" id="PF20465"/>
    </source>
</evidence>
<feature type="domain" description="MmeI-like target recognition" evidence="7">
    <location>
        <begin position="606"/>
        <end position="809"/>
    </location>
</feature>
<evidence type="ECO:0000259" key="7">
    <source>
        <dbReference type="Pfam" id="PF20466"/>
    </source>
</evidence>
<feature type="domain" description="MmeI-like DNA-methyltransferase" evidence="9">
    <location>
        <begin position="326"/>
        <end position="588"/>
    </location>
</feature>
<comment type="catalytic activity">
    <reaction evidence="4">
        <text>a 2'-deoxyadenosine in DNA + S-adenosyl-L-methionine = an N(6)-methyl-2'-deoxyadenosine in DNA + S-adenosyl-L-homocysteine + H(+)</text>
        <dbReference type="Rhea" id="RHEA:15197"/>
        <dbReference type="Rhea" id="RHEA-COMP:12418"/>
        <dbReference type="Rhea" id="RHEA-COMP:12419"/>
        <dbReference type="ChEBI" id="CHEBI:15378"/>
        <dbReference type="ChEBI" id="CHEBI:57856"/>
        <dbReference type="ChEBI" id="CHEBI:59789"/>
        <dbReference type="ChEBI" id="CHEBI:90615"/>
        <dbReference type="ChEBI" id="CHEBI:90616"/>
        <dbReference type="EC" id="2.1.1.72"/>
    </reaction>
</comment>
<evidence type="ECO:0000259" key="5">
    <source>
        <dbReference type="Pfam" id="PF20464"/>
    </source>
</evidence>
<evidence type="ECO:0000313" key="10">
    <source>
        <dbReference type="EMBL" id="CUH99798.1"/>
    </source>
</evidence>
<sequence length="900" mass="100702">MNPTEISDALEAISTAPFDPAEFGYDFAAATGNAKATVSRLRPGKRTLNKSKISGAVLMNRRFYYIPAELGQADAAMELLLSDKKTIQHKPEILIATDGQDVVARHPASGDTLRCSFVDLHHHFGFFLPAAGMTRFKAAEENEVDIKATGKLAKLYDALIKKNPDWATEDRRHDLNQFMTRMIFCLFAEDVGIFPKDQFSRLIVNHSGEKGVEAHLVIRDAFAAMNLPKDGRAHLPAWTQELEYVNGGLFSGQPDCPVFDPIAWGYLLDAAGEDWRKINPDIFGSMIQSIADAKRRSELGMHYTSVPNILKVLGPLFLDDLDAAIEKAWDRPNSLEKLLTRLGRIRVFDPACGSGNFLVVAYRQLREREMKVMKRLVDLTGQSLMKLSSTLSLSSFHGIEITDFGAETAKLALFIAEYQANAEMSEMFGAATETLPLRDGGHIVCANALRVDWQTVCPPPKGEEEVYIAGNPPFLGSNYQSKEQKVDLANVFTGKIKSFAAFDFVAAWFYKAAAFIRGRRCKAALVATNSVCQGYSVAALWPHVLGSDLEIGFAHKDFKWRNNASSNAAVICSIVGLQPKSTALKRLFSDGVETPSDRINAYLVNGPETYVETERKSLFDLPFMCKGNQPTDGGGLILTQEERDDLLAENPDAAQFLYKFAGSQEIVRGFTRYCLWIEQSQADDAAWIKPIGRRIEAVRQFRLASAKARTRDMALRPFEFDEIRVRPGKSSILVPSVTSERRPYLPVDMVGADVIPSNLNFALYDAPEWCLALIASRLHLVWIGTVCGKLKSDFRYSNTLGWNTFPVPRFTPGQLEQFDASARMILKTRYMHHPKTIAELYDPDKMPDDLREVHRQNDELLESMYIGRPFRNDTERLEKLFKLYAARVEKLKSEPKKGAA</sequence>
<evidence type="ECO:0000256" key="1">
    <source>
        <dbReference type="ARBA" id="ARBA00011900"/>
    </source>
</evidence>
<dbReference type="Gene3D" id="3.40.50.150">
    <property type="entry name" value="Vaccinia Virus protein VP39"/>
    <property type="match status" value="1"/>
</dbReference>
<dbReference type="PANTHER" id="PTHR33841:SF1">
    <property type="entry name" value="DNA METHYLTRANSFERASE A"/>
    <property type="match status" value="1"/>
</dbReference>
<dbReference type="Pfam" id="PF20466">
    <property type="entry name" value="MmeI_TRD"/>
    <property type="match status" value="1"/>
</dbReference>
<dbReference type="InterPro" id="IPR046820">
    <property type="entry name" value="MmeI_TRD"/>
</dbReference>
<gene>
    <name evidence="10" type="ORF">PHA8399_01924</name>
</gene>
<dbReference type="InterPro" id="IPR046816">
    <property type="entry name" value="MmeI_Mtase"/>
</dbReference>
<dbReference type="RefSeq" id="WP_058285921.1">
    <property type="nucleotide sequence ID" value="NZ_CYSR01000021.1"/>
</dbReference>
<protein>
    <recommendedName>
        <fullName evidence="1">site-specific DNA-methyltransferase (adenine-specific)</fullName>
        <ecNumber evidence="1">2.1.1.72</ecNumber>
    </recommendedName>
</protein>
<keyword evidence="2 10" id="KW-0489">Methyltransferase</keyword>
<dbReference type="GO" id="GO:0009007">
    <property type="term" value="F:site-specific DNA-methyltransferase (adenine-specific) activity"/>
    <property type="evidence" value="ECO:0007669"/>
    <property type="project" value="UniProtKB-EC"/>
</dbReference>
<evidence type="ECO:0000256" key="2">
    <source>
        <dbReference type="ARBA" id="ARBA00022603"/>
    </source>
</evidence>
<dbReference type="Pfam" id="PF20473">
    <property type="entry name" value="MmeI_Mtase"/>
    <property type="match status" value="1"/>
</dbReference>
<dbReference type="Pfam" id="PF20467">
    <property type="entry name" value="MmeI_C"/>
    <property type="match status" value="1"/>
</dbReference>
<dbReference type="PANTHER" id="PTHR33841">
    <property type="entry name" value="DNA METHYLTRANSFERASE YEEA-RELATED"/>
    <property type="match status" value="1"/>
</dbReference>
<dbReference type="EC" id="2.1.1.72" evidence="1"/>
<evidence type="ECO:0000259" key="8">
    <source>
        <dbReference type="Pfam" id="PF20467"/>
    </source>
</evidence>
<reference evidence="10 11" key="1">
    <citation type="submission" date="2015-09" db="EMBL/GenBank/DDBJ databases">
        <authorList>
            <consortium name="Swine Surveillance"/>
        </authorList>
    </citation>
    <scope>NUCLEOTIDE SEQUENCE [LARGE SCALE GENOMIC DNA]</scope>
    <source>
        <strain evidence="10 11">CECT 8399</strain>
    </source>
</reference>
<dbReference type="AlphaFoldDB" id="A0A0P1H9B7"/>
<evidence type="ECO:0000259" key="9">
    <source>
        <dbReference type="Pfam" id="PF20473"/>
    </source>
</evidence>
<dbReference type="InterPro" id="IPR050953">
    <property type="entry name" value="N4_N6_ade-DNA_methylase"/>
</dbReference>
<organism evidence="10 11">
    <name type="scientific">Leisingera aquaemixtae</name>
    <dbReference type="NCBI Taxonomy" id="1396826"/>
    <lineage>
        <taxon>Bacteria</taxon>
        <taxon>Pseudomonadati</taxon>
        <taxon>Pseudomonadota</taxon>
        <taxon>Alphaproteobacteria</taxon>
        <taxon>Rhodobacterales</taxon>
        <taxon>Roseobacteraceae</taxon>
        <taxon>Leisingera</taxon>
    </lineage>
</organism>
<dbReference type="InterPro" id="IPR046818">
    <property type="entry name" value="MmeI_C"/>
</dbReference>
<dbReference type="InterPro" id="IPR046817">
    <property type="entry name" value="MmeI_N"/>
</dbReference>
<proteinExistence type="predicted"/>
<dbReference type="SUPFAM" id="SSF53335">
    <property type="entry name" value="S-adenosyl-L-methionine-dependent methyltransferases"/>
    <property type="match status" value="1"/>
</dbReference>
<accession>A0A0P1H9B7</accession>
<feature type="domain" description="MmeI-like helicase spacer" evidence="6">
    <location>
        <begin position="173"/>
        <end position="250"/>
    </location>
</feature>
<dbReference type="InterPro" id="IPR046819">
    <property type="entry name" value="MmeI_hel"/>
</dbReference>
<evidence type="ECO:0000256" key="4">
    <source>
        <dbReference type="ARBA" id="ARBA00047942"/>
    </source>
</evidence>
<dbReference type="Pfam" id="PF20465">
    <property type="entry name" value="MmeI_hel"/>
    <property type="match status" value="1"/>
</dbReference>
<feature type="domain" description="MmeI-like N-terminal" evidence="5">
    <location>
        <begin position="1"/>
        <end position="161"/>
    </location>
</feature>